<dbReference type="RefSeq" id="XP_073108119.1">
    <property type="nucleotide sequence ID" value="XM_073252018.1"/>
</dbReference>
<evidence type="ECO:0000313" key="2">
    <source>
        <dbReference type="Proteomes" id="UP000504607"/>
    </source>
</evidence>
<dbReference type="PANTHER" id="PTHR31871">
    <property type="entry name" value="OS02G0137100 PROTEIN"/>
    <property type="match status" value="1"/>
</dbReference>
<dbReference type="GeneID" id="105056328"/>
<feature type="region of interest" description="Disordered" evidence="1">
    <location>
        <begin position="287"/>
        <end position="306"/>
    </location>
</feature>
<dbReference type="Pfam" id="PF09713">
    <property type="entry name" value="A_thal_3526"/>
    <property type="match status" value="1"/>
</dbReference>
<dbReference type="Proteomes" id="UP000504607">
    <property type="component" value="Chromosome 1"/>
</dbReference>
<proteinExistence type="predicted"/>
<dbReference type="PANTHER" id="PTHR31871:SF1">
    <property type="entry name" value="HISTIDINE-TRNA LIGASE"/>
    <property type="match status" value="1"/>
</dbReference>
<protein>
    <submittedName>
        <fullName evidence="3">Uncharacterized protein LOC105056328 isoform X1</fullName>
    </submittedName>
</protein>
<dbReference type="FunCoup" id="A0A6I9S334">
    <property type="interactions" value="1795"/>
</dbReference>
<sequence>MLRGEVQKVPSPDIKKRVQKVQNLIEHRLKLHMNQKEVVDALSLQAKIDPNFTEVVWPGLEKDNQEFFKAHHVRLMLKSQILVFNKLLEKQVELMHQVCPSGVAAMPLSSGSNSSTLHRTPSCHLSEHASMPSRSDSMLCNGAIANAIINGRPAGEGIQFGDDASVFTGSLDASTSMLSMQSSTMGRLIGINSTAIKSEPNHSSNSEFPFCTDSSFLETHRPIGDAPAGSFSNSELTGQPLNDPLLDEPFGFLSQTPQDLSFSDLADHFAQSADIIENYVGSPFLPPEASNFSDSPGECKEGESRRPDFISEGVNYKDFVSDW</sequence>
<evidence type="ECO:0000313" key="3">
    <source>
        <dbReference type="RefSeq" id="XP_010936795.1"/>
    </source>
</evidence>
<dbReference type="OrthoDB" id="1620396at2759"/>
<dbReference type="InParanoid" id="A0A6I9S334"/>
<dbReference type="RefSeq" id="XP_010936795.1">
    <property type="nucleotide sequence ID" value="XM_010938493.3"/>
</dbReference>
<reference evidence="3" key="1">
    <citation type="submission" date="2025-08" db="UniProtKB">
        <authorList>
            <consortium name="RefSeq"/>
        </authorList>
    </citation>
    <scope>IDENTIFICATION</scope>
</reference>
<gene>
    <name evidence="3" type="primary">LOC105056328</name>
</gene>
<evidence type="ECO:0000256" key="1">
    <source>
        <dbReference type="SAM" id="MobiDB-lite"/>
    </source>
</evidence>
<dbReference type="NCBIfam" id="TIGR01589">
    <property type="entry name" value="A_thal_3526"/>
    <property type="match status" value="1"/>
</dbReference>
<name>A0A6I9S334_ELAGV</name>
<dbReference type="AlphaFoldDB" id="A0A6I9S334"/>
<dbReference type="InterPro" id="IPR006476">
    <property type="entry name" value="CHP01589_pln"/>
</dbReference>
<keyword evidence="2" id="KW-1185">Reference proteome</keyword>
<accession>A0A6I9S334</accession>
<organism evidence="2 3">
    <name type="scientific">Elaeis guineensis var. tenera</name>
    <name type="common">Oil palm</name>
    <dbReference type="NCBI Taxonomy" id="51953"/>
    <lineage>
        <taxon>Eukaryota</taxon>
        <taxon>Viridiplantae</taxon>
        <taxon>Streptophyta</taxon>
        <taxon>Embryophyta</taxon>
        <taxon>Tracheophyta</taxon>
        <taxon>Spermatophyta</taxon>
        <taxon>Magnoliopsida</taxon>
        <taxon>Liliopsida</taxon>
        <taxon>Arecaceae</taxon>
        <taxon>Arecoideae</taxon>
        <taxon>Cocoseae</taxon>
        <taxon>Elaeidinae</taxon>
        <taxon>Elaeis</taxon>
    </lineage>
</organism>
<feature type="compositionally biased region" description="Basic and acidic residues" evidence="1">
    <location>
        <begin position="297"/>
        <end position="306"/>
    </location>
</feature>
<dbReference type="KEGG" id="egu:105056328"/>